<reference evidence="13" key="2">
    <citation type="submission" date="2025-09" db="UniProtKB">
        <authorList>
            <consortium name="Ensembl"/>
        </authorList>
    </citation>
    <scope>IDENTIFICATION</scope>
</reference>
<feature type="region of interest" description="Disordered" evidence="10">
    <location>
        <begin position="199"/>
        <end position="237"/>
    </location>
</feature>
<dbReference type="PROSITE" id="PS51058">
    <property type="entry name" value="ZF_CXXC"/>
    <property type="match status" value="2"/>
</dbReference>
<comment type="subcellular location">
    <subcellularLocation>
        <location evidence="1">Nucleus</location>
    </subcellularLocation>
</comment>
<feature type="domain" description="CXXC-type" evidence="12">
    <location>
        <begin position="339"/>
        <end position="385"/>
    </location>
</feature>
<feature type="domain" description="MBD" evidence="11">
    <location>
        <begin position="128"/>
        <end position="195"/>
    </location>
</feature>
<dbReference type="GeneID" id="105934068"/>
<evidence type="ECO:0000256" key="7">
    <source>
        <dbReference type="ARBA" id="ARBA00023163"/>
    </source>
</evidence>
<accession>A0A3Q2QYT1</accession>
<feature type="region of interest" description="Disordered" evidence="10">
    <location>
        <begin position="513"/>
        <end position="578"/>
    </location>
</feature>
<evidence type="ECO:0000313" key="13">
    <source>
        <dbReference type="Ensembl" id="ENSFHEP00000033174.1"/>
    </source>
</evidence>
<evidence type="ECO:0000256" key="3">
    <source>
        <dbReference type="ARBA" id="ARBA00022771"/>
    </source>
</evidence>
<feature type="compositionally biased region" description="Basic and acidic residues" evidence="10">
    <location>
        <begin position="265"/>
        <end position="275"/>
    </location>
</feature>
<dbReference type="GO" id="GO:0005654">
    <property type="term" value="C:nucleoplasm"/>
    <property type="evidence" value="ECO:0007669"/>
    <property type="project" value="UniProtKB-ARBA"/>
</dbReference>
<dbReference type="PROSITE" id="PS50982">
    <property type="entry name" value="MBD"/>
    <property type="match status" value="1"/>
</dbReference>
<name>A0A3Q2QYT1_FUNHE</name>
<keyword evidence="5" id="KW-0805">Transcription regulation</keyword>
<feature type="region of interest" description="Disordered" evidence="10">
    <location>
        <begin position="1"/>
        <end position="115"/>
    </location>
</feature>
<evidence type="ECO:0000259" key="11">
    <source>
        <dbReference type="PROSITE" id="PS50982"/>
    </source>
</evidence>
<dbReference type="InterPro" id="IPR001739">
    <property type="entry name" value="Methyl_CpG_DNA-bd"/>
</dbReference>
<dbReference type="STRING" id="8078.ENSFHEP00000033174"/>
<dbReference type="Ensembl" id="ENSFHET00000027222.1">
    <property type="protein sequence ID" value="ENSFHEP00000033174.1"/>
    <property type="gene ID" value="ENSFHEG00000020120.1"/>
</dbReference>
<evidence type="ECO:0000256" key="4">
    <source>
        <dbReference type="ARBA" id="ARBA00022833"/>
    </source>
</evidence>
<dbReference type="Gene3D" id="3.30.890.10">
    <property type="entry name" value="Methyl-cpg-binding Protein 2, Chain A"/>
    <property type="match status" value="1"/>
</dbReference>
<evidence type="ECO:0000256" key="6">
    <source>
        <dbReference type="ARBA" id="ARBA00023125"/>
    </source>
</evidence>
<dbReference type="GeneTree" id="ENSGT00950000183005"/>
<dbReference type="Pfam" id="PF01429">
    <property type="entry name" value="MBD"/>
    <property type="match status" value="1"/>
</dbReference>
<feature type="region of interest" description="Disordered" evidence="10">
    <location>
        <begin position="616"/>
        <end position="644"/>
    </location>
</feature>
<keyword evidence="4" id="KW-0862">Zinc</keyword>
<dbReference type="OrthoDB" id="10072024at2759"/>
<feature type="domain" description="CXXC-type" evidence="12">
    <location>
        <begin position="453"/>
        <end position="500"/>
    </location>
</feature>
<evidence type="ECO:0000256" key="5">
    <source>
        <dbReference type="ARBA" id="ARBA00023015"/>
    </source>
</evidence>
<dbReference type="CDD" id="cd01396">
    <property type="entry name" value="MeCP2_MBD"/>
    <property type="match status" value="1"/>
</dbReference>
<feature type="compositionally biased region" description="Acidic residues" evidence="10">
    <location>
        <begin position="78"/>
        <end position="88"/>
    </location>
</feature>
<evidence type="ECO:0000259" key="12">
    <source>
        <dbReference type="PROSITE" id="PS51058"/>
    </source>
</evidence>
<dbReference type="SUPFAM" id="SSF54171">
    <property type="entry name" value="DNA-binding domain"/>
    <property type="match status" value="1"/>
</dbReference>
<dbReference type="Proteomes" id="UP000265000">
    <property type="component" value="Unplaced"/>
</dbReference>
<evidence type="ECO:0000313" key="14">
    <source>
        <dbReference type="Proteomes" id="UP000265000"/>
    </source>
</evidence>
<keyword evidence="8" id="KW-0539">Nucleus</keyword>
<dbReference type="PANTHER" id="PTHR12396">
    <property type="entry name" value="METHYL-CPG BINDING PROTEIN, MBD"/>
    <property type="match status" value="1"/>
</dbReference>
<keyword evidence="6" id="KW-0238">DNA-binding</keyword>
<keyword evidence="2" id="KW-0479">Metal-binding</keyword>
<feature type="compositionally biased region" description="Basic and acidic residues" evidence="10">
    <location>
        <begin position="620"/>
        <end position="641"/>
    </location>
</feature>
<evidence type="ECO:0000256" key="2">
    <source>
        <dbReference type="ARBA" id="ARBA00022723"/>
    </source>
</evidence>
<sequence length="813" mass="91521">MSGEAAGSRLPVSEPVEKVQGGNLIGSIKTEDTSDEPPAPSDGPIRAAMEGSDPAGGTPAGAKDQGRAAGEPPMDWFEPLEEDDDDDGTSPCRNDPDEESLAGENESVAGSERTTKRVYQYRRKRSHPDEGWIDWPALGQGWKRKEVVRRSGSSIGQVDVYYLSPRGDRVRSRVELATTLHGTDLTNFEYKTGKFYHGDAPRARGRTKKRFRDRSSSESSWMDGAETPESYHRLTPNITPKNFQINQKTFFLNHSTGESKQSPSSEEKHSEEKIRLPFPSSSRPLSLPSVKGEFGSEESTLVCAKCGISFTGTWYDKQRKRPCCPSCWATSKSIEHPLIRFRKWIPCGQCVGCHNNIDCGQCANCKHGLQSPEAKKRLCRKRRCICPIRKQSPGSSSVTYKRSFDTTDTYDDSNDVMESQHQSLKGSDTENFSVNVDLDDEDMSTDDDDDWHKKRKRRSCGECKACLCRKDCGVCDFCVDKPKFGGSNKKRQKCRLRQCQRQAMRHLLPFQMAAGEYGPDGSSMPGRPRPHYTYSRKPSLKRNLDHQADMDFTDDDDDDDDDSNSQPMNWGFDPSRQTHQSLDMDVRNHHSTQLNHSNFGVRNGVPDRFPHISNHNYSQPDHHSRWDREKSHAGRDAPRTMEEEEDELPMITQIFSLADNPSESGVDLENQLVKLLHSLRSSVLPILWYAIIVEGPRLQLIQCSKQSIMADTTVLIDPGFCYQVTVQKQPLLPSHQLYEIHPSRLSTATDVVSLLLSLERYVVCQGLPPKETAFSKGPIILERAATCDFLVKKNERICSSCRALQGGNIHHKD</sequence>
<dbReference type="InterPro" id="IPR016177">
    <property type="entry name" value="DNA-bd_dom_sf"/>
</dbReference>
<dbReference type="PANTHER" id="PTHR12396:SF57">
    <property type="entry name" value="METHYL-CPG-BINDING DOMAIN PROTEIN 1"/>
    <property type="match status" value="1"/>
</dbReference>
<dbReference type="Pfam" id="PF02008">
    <property type="entry name" value="zf-CXXC"/>
    <property type="match status" value="2"/>
</dbReference>
<evidence type="ECO:0000256" key="8">
    <source>
        <dbReference type="ARBA" id="ARBA00023242"/>
    </source>
</evidence>
<evidence type="ECO:0000256" key="9">
    <source>
        <dbReference type="PROSITE-ProRule" id="PRU00509"/>
    </source>
</evidence>
<dbReference type="GO" id="GO:0006346">
    <property type="term" value="P:DNA methylation-dependent constitutive heterochromatin formation"/>
    <property type="evidence" value="ECO:0007669"/>
    <property type="project" value="TreeGrafter"/>
</dbReference>
<protein>
    <submittedName>
        <fullName evidence="13">Methyl-CpG binding domain protein 1b</fullName>
    </submittedName>
</protein>
<dbReference type="SMART" id="SM00391">
    <property type="entry name" value="MBD"/>
    <property type="match status" value="1"/>
</dbReference>
<reference evidence="13" key="1">
    <citation type="submission" date="2025-08" db="UniProtKB">
        <authorList>
            <consortium name="Ensembl"/>
        </authorList>
    </citation>
    <scope>IDENTIFICATION</scope>
</reference>
<feature type="compositionally biased region" description="Acidic residues" evidence="10">
    <location>
        <begin position="551"/>
        <end position="563"/>
    </location>
</feature>
<keyword evidence="3 9" id="KW-0863">Zinc-finger</keyword>
<organism evidence="13 14">
    <name type="scientific">Fundulus heteroclitus</name>
    <name type="common">Killifish</name>
    <name type="synonym">Mummichog</name>
    <dbReference type="NCBI Taxonomy" id="8078"/>
    <lineage>
        <taxon>Eukaryota</taxon>
        <taxon>Metazoa</taxon>
        <taxon>Chordata</taxon>
        <taxon>Craniata</taxon>
        <taxon>Vertebrata</taxon>
        <taxon>Euteleostomi</taxon>
        <taxon>Actinopterygii</taxon>
        <taxon>Neopterygii</taxon>
        <taxon>Teleostei</taxon>
        <taxon>Neoteleostei</taxon>
        <taxon>Acanthomorphata</taxon>
        <taxon>Ovalentaria</taxon>
        <taxon>Atherinomorphae</taxon>
        <taxon>Cyprinodontiformes</taxon>
        <taxon>Fundulidae</taxon>
        <taxon>Fundulus</taxon>
    </lineage>
</organism>
<evidence type="ECO:0000256" key="10">
    <source>
        <dbReference type="SAM" id="MobiDB-lite"/>
    </source>
</evidence>
<dbReference type="InterPro" id="IPR002857">
    <property type="entry name" value="Znf_CXXC"/>
</dbReference>
<proteinExistence type="predicted"/>
<dbReference type="AlphaFoldDB" id="A0A3Q2QYT1"/>
<dbReference type="GO" id="GO:0000122">
    <property type="term" value="P:negative regulation of transcription by RNA polymerase II"/>
    <property type="evidence" value="ECO:0007669"/>
    <property type="project" value="TreeGrafter"/>
</dbReference>
<keyword evidence="14" id="KW-1185">Reference proteome</keyword>
<feature type="compositionally biased region" description="Basic residues" evidence="10">
    <location>
        <begin position="203"/>
        <end position="212"/>
    </location>
</feature>
<dbReference type="GO" id="GO:0008327">
    <property type="term" value="F:methyl-CpG binding"/>
    <property type="evidence" value="ECO:0007669"/>
    <property type="project" value="TreeGrafter"/>
</dbReference>
<feature type="region of interest" description="Disordered" evidence="10">
    <location>
        <begin position="255"/>
        <end position="279"/>
    </location>
</feature>
<dbReference type="GO" id="GO:0008270">
    <property type="term" value="F:zinc ion binding"/>
    <property type="evidence" value="ECO:0007669"/>
    <property type="project" value="UniProtKB-KW"/>
</dbReference>
<evidence type="ECO:0000256" key="1">
    <source>
        <dbReference type="ARBA" id="ARBA00004123"/>
    </source>
</evidence>
<keyword evidence="7" id="KW-0804">Transcription</keyword>